<dbReference type="PANTHER" id="PTHR42823:SF3">
    <property type="entry name" value="ATP SYNTHASE SUBUNIT A, CHLOROPLASTIC"/>
    <property type="match status" value="1"/>
</dbReference>
<dbReference type="GO" id="GO:0045259">
    <property type="term" value="C:proton-transporting ATP synthase complex"/>
    <property type="evidence" value="ECO:0007669"/>
    <property type="project" value="UniProtKB-KW"/>
</dbReference>
<evidence type="ECO:0000256" key="14">
    <source>
        <dbReference type="RuleBase" id="RU000483"/>
    </source>
</evidence>
<dbReference type="CDD" id="cd00310">
    <property type="entry name" value="ATP-synt_Fo_a_6"/>
    <property type="match status" value="1"/>
</dbReference>
<dbReference type="SUPFAM" id="SSF81336">
    <property type="entry name" value="F1F0 ATP synthase subunit A"/>
    <property type="match status" value="1"/>
</dbReference>
<evidence type="ECO:0000256" key="10">
    <source>
        <dbReference type="ARBA" id="ARBA00023065"/>
    </source>
</evidence>
<gene>
    <name evidence="13" type="primary">atpB</name>
    <name evidence="15" type="ORF">Q5I04_03415</name>
    <name evidence="16" type="ORF">Q5I06_04585</name>
</gene>
<evidence type="ECO:0000256" key="5">
    <source>
        <dbReference type="ARBA" id="ARBA00022519"/>
    </source>
</evidence>
<dbReference type="PRINTS" id="PR00123">
    <property type="entry name" value="ATPASEA"/>
</dbReference>
<comment type="similarity">
    <text evidence="2 13 14">Belongs to the ATPase A chain family.</text>
</comment>
<dbReference type="NCBIfam" id="TIGR01131">
    <property type="entry name" value="ATP_synt_6_or_A"/>
    <property type="match status" value="1"/>
</dbReference>
<dbReference type="FunFam" id="1.20.120.220:FF:000006">
    <property type="entry name" value="ATP synthase subunit a"/>
    <property type="match status" value="1"/>
</dbReference>
<keyword evidence="12 13" id="KW-0066">ATP synthesis</keyword>
<keyword evidence="8 13" id="KW-0375">Hydrogen ion transport</keyword>
<dbReference type="Proteomes" id="UP001177258">
    <property type="component" value="Unassembled WGS sequence"/>
</dbReference>
<evidence type="ECO:0000313" key="16">
    <source>
        <dbReference type="EMBL" id="MDP2539048.1"/>
    </source>
</evidence>
<organism evidence="16 17">
    <name type="scientific">Helicobacter cappadocius</name>
    <dbReference type="NCBI Taxonomy" id="3063998"/>
    <lineage>
        <taxon>Bacteria</taxon>
        <taxon>Pseudomonadati</taxon>
        <taxon>Campylobacterota</taxon>
        <taxon>Epsilonproteobacteria</taxon>
        <taxon>Campylobacterales</taxon>
        <taxon>Helicobacteraceae</taxon>
        <taxon>Helicobacter</taxon>
    </lineage>
</organism>
<dbReference type="Pfam" id="PF00119">
    <property type="entry name" value="ATP-synt_A"/>
    <property type="match status" value="1"/>
</dbReference>
<comment type="function">
    <text evidence="13 14">Key component of the proton channel; it plays a direct role in the translocation of protons across the membrane.</text>
</comment>
<feature type="transmembrane region" description="Helical" evidence="13">
    <location>
        <begin position="76"/>
        <end position="99"/>
    </location>
</feature>
<reference evidence="16 18" key="1">
    <citation type="submission" date="2023-07" db="EMBL/GenBank/DDBJ databases">
        <title>Unpublished Manusciprt.</title>
        <authorList>
            <person name="Aydin F."/>
            <person name="Tarhane S."/>
            <person name="Saticioglu I.B."/>
            <person name="Karakaya E."/>
            <person name="Abay S."/>
            <person name="Guran O."/>
            <person name="Bozkurt E."/>
            <person name="Uzum N."/>
            <person name="Olgun K."/>
            <person name="Jablonski D."/>
        </authorList>
    </citation>
    <scope>NUCLEOTIDE SEQUENCE</scope>
    <source>
        <strain evidence="18">faydin-H75</strain>
        <strain evidence="16">Faydin-H76</strain>
    </source>
</reference>
<dbReference type="PROSITE" id="PS00449">
    <property type="entry name" value="ATPASE_A"/>
    <property type="match status" value="1"/>
</dbReference>
<dbReference type="GO" id="GO:0046933">
    <property type="term" value="F:proton-transporting ATP synthase activity, rotational mechanism"/>
    <property type="evidence" value="ECO:0007669"/>
    <property type="project" value="UniProtKB-UniRule"/>
</dbReference>
<evidence type="ECO:0000256" key="2">
    <source>
        <dbReference type="ARBA" id="ARBA00006810"/>
    </source>
</evidence>
<keyword evidence="5" id="KW-0997">Cell inner membrane</keyword>
<dbReference type="AlphaFoldDB" id="A0AA90T544"/>
<evidence type="ECO:0000256" key="8">
    <source>
        <dbReference type="ARBA" id="ARBA00022781"/>
    </source>
</evidence>
<dbReference type="EMBL" id="JAUPEV010000004">
    <property type="protein sequence ID" value="MDO7252962.1"/>
    <property type="molecule type" value="Genomic_DNA"/>
</dbReference>
<dbReference type="GO" id="GO:0005886">
    <property type="term" value="C:plasma membrane"/>
    <property type="evidence" value="ECO:0007669"/>
    <property type="project" value="UniProtKB-SubCell"/>
</dbReference>
<evidence type="ECO:0000256" key="6">
    <source>
        <dbReference type="ARBA" id="ARBA00022547"/>
    </source>
</evidence>
<dbReference type="Proteomes" id="UP001240777">
    <property type="component" value="Unassembled WGS sequence"/>
</dbReference>
<keyword evidence="18" id="KW-1185">Reference proteome</keyword>
<keyword evidence="6 13" id="KW-0138">CF(0)</keyword>
<evidence type="ECO:0000313" key="17">
    <source>
        <dbReference type="Proteomes" id="UP001177258"/>
    </source>
</evidence>
<feature type="transmembrane region" description="Helical" evidence="13">
    <location>
        <begin position="177"/>
        <end position="198"/>
    </location>
</feature>
<dbReference type="GO" id="GO:0042777">
    <property type="term" value="P:proton motive force-driven plasma membrane ATP synthesis"/>
    <property type="evidence" value="ECO:0007669"/>
    <property type="project" value="TreeGrafter"/>
</dbReference>
<comment type="caution">
    <text evidence="16">The sequence shown here is derived from an EMBL/GenBank/DDBJ whole genome shotgun (WGS) entry which is preliminary data.</text>
</comment>
<reference evidence="15" key="2">
    <citation type="submission" date="2023-07" db="EMBL/GenBank/DDBJ databases">
        <authorList>
            <person name="Aydin F."/>
            <person name="Tarhane S."/>
            <person name="Saticioglu I.B."/>
            <person name="Karakaya E."/>
            <person name="Abay S."/>
            <person name="Guran O."/>
            <person name="Bozkurt E."/>
            <person name="Uzum N."/>
            <person name="Olgun K."/>
            <person name="Jablonski D."/>
        </authorList>
    </citation>
    <scope>NUCLEOTIDE SEQUENCE</scope>
    <source>
        <strain evidence="15">Faydin-H75</strain>
    </source>
</reference>
<proteinExistence type="inferred from homology"/>
<evidence type="ECO:0000256" key="12">
    <source>
        <dbReference type="ARBA" id="ARBA00023310"/>
    </source>
</evidence>
<evidence type="ECO:0000313" key="18">
    <source>
        <dbReference type="Proteomes" id="UP001240777"/>
    </source>
</evidence>
<feature type="transmembrane region" description="Helical" evidence="13">
    <location>
        <begin position="105"/>
        <end position="122"/>
    </location>
</feature>
<dbReference type="InterPro" id="IPR023011">
    <property type="entry name" value="ATP_synth_F0_asu_AS"/>
</dbReference>
<dbReference type="InterPro" id="IPR045082">
    <property type="entry name" value="ATP_syn_F0_a_bact/chloroplast"/>
</dbReference>
<evidence type="ECO:0000313" key="15">
    <source>
        <dbReference type="EMBL" id="MDO7252962.1"/>
    </source>
</evidence>
<dbReference type="InterPro" id="IPR035908">
    <property type="entry name" value="F0_ATP_A_sf"/>
</dbReference>
<evidence type="ECO:0000256" key="1">
    <source>
        <dbReference type="ARBA" id="ARBA00004141"/>
    </source>
</evidence>
<dbReference type="RefSeq" id="WP_305516807.1">
    <property type="nucleotide sequence ID" value="NZ_JAUPEV010000004.1"/>
</dbReference>
<name>A0AA90T544_9HELI</name>
<keyword evidence="11 13" id="KW-0472">Membrane</keyword>
<dbReference type="InterPro" id="IPR000568">
    <property type="entry name" value="ATP_synth_F0_asu"/>
</dbReference>
<dbReference type="PANTHER" id="PTHR42823">
    <property type="entry name" value="ATP SYNTHASE SUBUNIT A, CHLOROPLASTIC"/>
    <property type="match status" value="1"/>
</dbReference>
<evidence type="ECO:0000256" key="4">
    <source>
        <dbReference type="ARBA" id="ARBA00022475"/>
    </source>
</evidence>
<keyword evidence="10 13" id="KW-0406">Ion transport</keyword>
<comment type="subcellular location">
    <subcellularLocation>
        <location evidence="13 14">Cell membrane</location>
        <topology evidence="13 14">Multi-pass membrane protein</topology>
    </subcellularLocation>
    <subcellularLocation>
        <location evidence="1">Membrane</location>
        <topology evidence="1">Multi-pass membrane protein</topology>
    </subcellularLocation>
</comment>
<reference evidence="15 17" key="3">
    <citation type="journal article" date="2024" name="Syst. Appl. Microbiol.">
        <title>Helicobacter cappadocius sp. nov., from lizards: The first psychrotrophic Helicobacter species.</title>
        <authorList>
            <person name="Aydin F."/>
            <person name="Tarhane S."/>
            <person name="Karakaya E."/>
            <person name="Abay S."/>
            <person name="Kayman T."/>
            <person name="Guran O."/>
            <person name="Bozkurt E."/>
            <person name="Uzum N."/>
            <person name="Avci A."/>
            <person name="Olgun K."/>
            <person name="Jablonski D."/>
            <person name="Guran C."/>
            <person name="Burcin Saticioglu I."/>
        </authorList>
    </citation>
    <scope>NUCLEOTIDE SEQUENCE [LARGE SCALE GENOMIC DNA]</scope>
    <source>
        <strain evidence="15">Faydin-H75</strain>
        <strain evidence="17">faydin-H76</strain>
    </source>
</reference>
<evidence type="ECO:0000256" key="9">
    <source>
        <dbReference type="ARBA" id="ARBA00022989"/>
    </source>
</evidence>
<protein>
    <recommendedName>
        <fullName evidence="13 14">ATP synthase subunit a</fullName>
    </recommendedName>
    <alternativeName>
        <fullName evidence="13">ATP synthase F0 sector subunit a</fullName>
    </alternativeName>
    <alternativeName>
        <fullName evidence="13">F-ATPase subunit 6</fullName>
    </alternativeName>
</protein>
<keyword evidence="7 13" id="KW-0812">Transmembrane</keyword>
<feature type="transmembrane region" description="Helical" evidence="13">
    <location>
        <begin position="205"/>
        <end position="222"/>
    </location>
</feature>
<evidence type="ECO:0000256" key="3">
    <source>
        <dbReference type="ARBA" id="ARBA00022448"/>
    </source>
</evidence>
<evidence type="ECO:0000256" key="7">
    <source>
        <dbReference type="ARBA" id="ARBA00022692"/>
    </source>
</evidence>
<sequence length="228" mass="25739">MEHRLFTFAGLINPDHDFIIGFYTILCAIITIATAKLATTRMKVVPSGIQNLYETVIGGMLLIAKDVIGEKLARKYFPLAGTIGIYVFFCNMIGIIPGFEAPTSSWSFTLVLALVVFFYYHYEGIKAQGVFHYIVHFMGPVKWLSPLMFPIEIISHLSRIISLSFRLFGNIKGDDMFLLVMLMLVPWIIPIAPFAILIFMGVLQAFVFMILTYVYLAGAVLVEEQDYL</sequence>
<feature type="transmembrane region" description="Helical" evidence="13">
    <location>
        <begin position="20"/>
        <end position="38"/>
    </location>
</feature>
<accession>A0AA90T544</accession>
<keyword evidence="3 13" id="KW-0813">Transport</keyword>
<keyword evidence="4 13" id="KW-1003">Cell membrane</keyword>
<dbReference type="Gene3D" id="1.20.120.220">
    <property type="entry name" value="ATP synthase, F0 complex, subunit A"/>
    <property type="match status" value="1"/>
</dbReference>
<keyword evidence="9 13" id="KW-1133">Transmembrane helix</keyword>
<dbReference type="HAMAP" id="MF_01393">
    <property type="entry name" value="ATP_synth_a_bact"/>
    <property type="match status" value="1"/>
</dbReference>
<evidence type="ECO:0000256" key="11">
    <source>
        <dbReference type="ARBA" id="ARBA00023136"/>
    </source>
</evidence>
<dbReference type="NCBIfam" id="NF004481">
    <property type="entry name" value="PRK05815.2-3"/>
    <property type="match status" value="1"/>
</dbReference>
<evidence type="ECO:0000256" key="13">
    <source>
        <dbReference type="HAMAP-Rule" id="MF_01393"/>
    </source>
</evidence>
<dbReference type="EMBL" id="JAUYZK010000005">
    <property type="protein sequence ID" value="MDP2539048.1"/>
    <property type="molecule type" value="Genomic_DNA"/>
</dbReference>